<protein>
    <submittedName>
        <fullName evidence="1">Uncharacterized protein</fullName>
    </submittedName>
</protein>
<dbReference type="RefSeq" id="WP_218147171.1">
    <property type="nucleotide sequence ID" value="NZ_FOLT01000001.1"/>
</dbReference>
<evidence type="ECO:0000313" key="2">
    <source>
        <dbReference type="Proteomes" id="UP000199612"/>
    </source>
</evidence>
<dbReference type="EMBL" id="FOLT01000001">
    <property type="protein sequence ID" value="SFB90589.1"/>
    <property type="molecule type" value="Genomic_DNA"/>
</dbReference>
<keyword evidence="2" id="KW-1185">Reference proteome</keyword>
<accession>A0A1I1ETW4</accession>
<gene>
    <name evidence="1" type="ORF">SAMN04488102_101355</name>
</gene>
<sequence length="66" mass="7309">MMEVQDVSNRVAKIEAIKGDYEAAHDMEDELYSDVLEHIAAGGRNGQALVKEALKAKSIKFPRYSA</sequence>
<proteinExistence type="predicted"/>
<organism evidence="1 2">
    <name type="scientific">Alkalibacterium subtropicum</name>
    <dbReference type="NCBI Taxonomy" id="753702"/>
    <lineage>
        <taxon>Bacteria</taxon>
        <taxon>Bacillati</taxon>
        <taxon>Bacillota</taxon>
        <taxon>Bacilli</taxon>
        <taxon>Lactobacillales</taxon>
        <taxon>Carnobacteriaceae</taxon>
        <taxon>Alkalibacterium</taxon>
    </lineage>
</organism>
<evidence type="ECO:0000313" key="1">
    <source>
        <dbReference type="EMBL" id="SFB90589.1"/>
    </source>
</evidence>
<dbReference type="STRING" id="753702.SAMN04488102_101355"/>
<dbReference type="AlphaFoldDB" id="A0A1I1ETW4"/>
<dbReference type="Proteomes" id="UP000199612">
    <property type="component" value="Unassembled WGS sequence"/>
</dbReference>
<name>A0A1I1ETW4_9LACT</name>
<reference evidence="2" key="1">
    <citation type="submission" date="2016-10" db="EMBL/GenBank/DDBJ databases">
        <authorList>
            <person name="Varghese N."/>
            <person name="Submissions S."/>
        </authorList>
    </citation>
    <scope>NUCLEOTIDE SEQUENCE [LARGE SCALE GENOMIC DNA]</scope>
    <source>
        <strain evidence="2">DSM 23664</strain>
    </source>
</reference>